<proteinExistence type="predicted"/>
<feature type="region of interest" description="Disordered" evidence="9">
    <location>
        <begin position="1"/>
        <end position="20"/>
    </location>
</feature>
<dbReference type="InterPro" id="IPR051574">
    <property type="entry name" value="ZnF_E-box_Homeobox"/>
</dbReference>
<evidence type="ECO:0000256" key="2">
    <source>
        <dbReference type="ARBA" id="ARBA00022723"/>
    </source>
</evidence>
<dbReference type="PROSITE" id="PS00028">
    <property type="entry name" value="ZINC_FINGER_C2H2_1"/>
    <property type="match status" value="4"/>
</dbReference>
<dbReference type="Proteomes" id="UP001359485">
    <property type="component" value="Unassembled WGS sequence"/>
</dbReference>
<accession>A0ABR1AY67</accession>
<reference evidence="11 12" key="1">
    <citation type="submission" date="2023-09" db="EMBL/GenBank/DDBJ databases">
        <title>Genomes of two closely related lineages of the louse Polyplax serrata with different host specificities.</title>
        <authorList>
            <person name="Martinu J."/>
            <person name="Tarabai H."/>
            <person name="Stefka J."/>
            <person name="Hypsa V."/>
        </authorList>
    </citation>
    <scope>NUCLEOTIDE SEQUENCE [LARGE SCALE GENOMIC DNA]</scope>
    <source>
        <strain evidence="11">98ZLc_SE</strain>
    </source>
</reference>
<dbReference type="SUPFAM" id="SSF57667">
    <property type="entry name" value="beta-beta-alpha zinc fingers"/>
    <property type="match status" value="4"/>
</dbReference>
<dbReference type="Gene3D" id="3.30.160.60">
    <property type="entry name" value="Classic Zinc Finger"/>
    <property type="match status" value="4"/>
</dbReference>
<evidence type="ECO:0000256" key="4">
    <source>
        <dbReference type="ARBA" id="ARBA00022771"/>
    </source>
</evidence>
<feature type="compositionally biased region" description="Basic and acidic residues" evidence="9">
    <location>
        <begin position="1"/>
        <end position="12"/>
    </location>
</feature>
<dbReference type="PANTHER" id="PTHR24391:SF18">
    <property type="entry name" value="EG:115C2.6 PROTEIN"/>
    <property type="match status" value="1"/>
</dbReference>
<keyword evidence="5" id="KW-0862">Zinc</keyword>
<name>A0ABR1AY67_POLSC</name>
<comment type="caution">
    <text evidence="11">The sequence shown here is derived from an EMBL/GenBank/DDBJ whole genome shotgun (WGS) entry which is preliminary data.</text>
</comment>
<keyword evidence="3" id="KW-0677">Repeat</keyword>
<evidence type="ECO:0000313" key="11">
    <source>
        <dbReference type="EMBL" id="KAK6631296.1"/>
    </source>
</evidence>
<evidence type="ECO:0000256" key="8">
    <source>
        <dbReference type="PROSITE-ProRule" id="PRU00042"/>
    </source>
</evidence>
<feature type="domain" description="C2H2-type" evidence="10">
    <location>
        <begin position="308"/>
        <end position="335"/>
    </location>
</feature>
<dbReference type="InterPro" id="IPR013087">
    <property type="entry name" value="Znf_C2H2_type"/>
</dbReference>
<keyword evidence="2" id="KW-0479">Metal-binding</keyword>
<feature type="domain" description="C2H2-type" evidence="10">
    <location>
        <begin position="253"/>
        <end position="275"/>
    </location>
</feature>
<evidence type="ECO:0000256" key="7">
    <source>
        <dbReference type="ARBA" id="ARBA00023242"/>
    </source>
</evidence>
<keyword evidence="6" id="KW-0238">DNA-binding</keyword>
<dbReference type="Pfam" id="PF00096">
    <property type="entry name" value="zf-C2H2"/>
    <property type="match status" value="3"/>
</dbReference>
<dbReference type="SMART" id="SM00355">
    <property type="entry name" value="ZnF_C2H2"/>
    <property type="match status" value="10"/>
</dbReference>
<evidence type="ECO:0000256" key="3">
    <source>
        <dbReference type="ARBA" id="ARBA00022737"/>
    </source>
</evidence>
<gene>
    <name evidence="11" type="ORF">RUM44_005822</name>
</gene>
<protein>
    <recommendedName>
        <fullName evidence="10">C2H2-type domain-containing protein</fullName>
    </recommendedName>
</protein>
<evidence type="ECO:0000256" key="9">
    <source>
        <dbReference type="SAM" id="MobiDB-lite"/>
    </source>
</evidence>
<keyword evidence="4 8" id="KW-0863">Zinc-finger</keyword>
<keyword evidence="7" id="KW-0539">Nucleus</keyword>
<feature type="domain" description="C2H2-type" evidence="10">
    <location>
        <begin position="180"/>
        <end position="222"/>
    </location>
</feature>
<dbReference type="EMBL" id="JAWJWF010000006">
    <property type="protein sequence ID" value="KAK6631296.1"/>
    <property type="molecule type" value="Genomic_DNA"/>
</dbReference>
<dbReference type="PANTHER" id="PTHR24391">
    <property type="entry name" value="HISTONE H4 TRANSCRIPTION FACTOR-RELATED"/>
    <property type="match status" value="1"/>
</dbReference>
<organism evidence="11 12">
    <name type="scientific">Polyplax serrata</name>
    <name type="common">Common mouse louse</name>
    <dbReference type="NCBI Taxonomy" id="468196"/>
    <lineage>
        <taxon>Eukaryota</taxon>
        <taxon>Metazoa</taxon>
        <taxon>Ecdysozoa</taxon>
        <taxon>Arthropoda</taxon>
        <taxon>Hexapoda</taxon>
        <taxon>Insecta</taxon>
        <taxon>Pterygota</taxon>
        <taxon>Neoptera</taxon>
        <taxon>Paraneoptera</taxon>
        <taxon>Psocodea</taxon>
        <taxon>Troctomorpha</taxon>
        <taxon>Phthiraptera</taxon>
        <taxon>Anoplura</taxon>
        <taxon>Polyplacidae</taxon>
        <taxon>Polyplax</taxon>
    </lineage>
</organism>
<evidence type="ECO:0000256" key="5">
    <source>
        <dbReference type="ARBA" id="ARBA00022833"/>
    </source>
</evidence>
<dbReference type="InterPro" id="IPR036236">
    <property type="entry name" value="Znf_C2H2_sf"/>
</dbReference>
<keyword evidence="12" id="KW-1185">Reference proteome</keyword>
<evidence type="ECO:0000259" key="10">
    <source>
        <dbReference type="PROSITE" id="PS50157"/>
    </source>
</evidence>
<evidence type="ECO:0000256" key="1">
    <source>
        <dbReference type="ARBA" id="ARBA00004123"/>
    </source>
</evidence>
<evidence type="ECO:0000313" key="12">
    <source>
        <dbReference type="Proteomes" id="UP001359485"/>
    </source>
</evidence>
<feature type="domain" description="C2H2-type" evidence="10">
    <location>
        <begin position="370"/>
        <end position="394"/>
    </location>
</feature>
<sequence length="521" mass="61112">MQYDNDSNRDVDDPSEQDDVSTVDIGRKKIAFQYSKEVYDMKCEWAECDFESCVVDSFVKHVTSHYPQGEQRDAGVFYCCLWDSCGFDSDDLNVVVRHINYHSYHTKIKAIGSSMMKQSNLPLCTLDYAGRNLLPVLPLESNCEWFECNYETNNFQSFLNHVQCHVQTLPMRGCIKPKTFTCEWRTDSRHNELLLLSLGCSKVFKDPHKLREHVRTHTQEKLVGCPVCGTQFSNKTKFYDHCKRQEAATKKGFKCSHCRKNFATERILREHIRLHINLFKCPMCDMTCPFQSTLALHVRYRHMDLKPFQCNFCDHRSKTQRDLENHQLTHCSENFWVCEQDDCDYSCRSKDVLKEHYVKTHTEDQNLCLYYCHICPNKYRRGANLTVHLKKEHSYRWASGHSRFKYVRGDDGIYRLQTVRYESIEVTKEMMKAKNSGVKTEMPRKKYLCTFESPISMVVKEDNESERRMARALVDGKLKIDTTVEEESNDSSHFEESLRKYLGVTDTAHFIKVIKADKAVK</sequence>
<evidence type="ECO:0000256" key="6">
    <source>
        <dbReference type="ARBA" id="ARBA00023125"/>
    </source>
</evidence>
<comment type="subcellular location">
    <subcellularLocation>
        <location evidence="1">Nucleus</location>
    </subcellularLocation>
</comment>
<dbReference type="PROSITE" id="PS50157">
    <property type="entry name" value="ZINC_FINGER_C2H2_2"/>
    <property type="match status" value="5"/>
</dbReference>
<feature type="domain" description="C2H2-type" evidence="10">
    <location>
        <begin position="279"/>
        <end position="307"/>
    </location>
</feature>